<reference evidence="6" key="1">
    <citation type="submission" date="2025-08" db="UniProtKB">
        <authorList>
            <consortium name="RefSeq"/>
        </authorList>
    </citation>
    <scope>IDENTIFICATION</scope>
</reference>
<dbReference type="InterPro" id="IPR036424">
    <property type="entry name" value="UPP_synth-like_sf"/>
</dbReference>
<dbReference type="KEGG" id="osn:115229108"/>
<dbReference type="PROSITE" id="PS01066">
    <property type="entry name" value="UPP_SYNTHASE"/>
    <property type="match status" value="1"/>
</dbReference>
<evidence type="ECO:0000256" key="1">
    <source>
        <dbReference type="ARBA" id="ARBA00005432"/>
    </source>
</evidence>
<dbReference type="Proteomes" id="UP000515154">
    <property type="component" value="Unplaced"/>
</dbReference>
<evidence type="ECO:0000256" key="3">
    <source>
        <dbReference type="ARBA" id="ARBA00022679"/>
    </source>
</evidence>
<organism evidence="5 6">
    <name type="scientific">Octopus sinensis</name>
    <name type="common">East Asian common octopus</name>
    <dbReference type="NCBI Taxonomy" id="2607531"/>
    <lineage>
        <taxon>Eukaryota</taxon>
        <taxon>Metazoa</taxon>
        <taxon>Spiralia</taxon>
        <taxon>Lophotrochozoa</taxon>
        <taxon>Mollusca</taxon>
        <taxon>Cephalopoda</taxon>
        <taxon>Coleoidea</taxon>
        <taxon>Octopodiformes</taxon>
        <taxon>Octopoda</taxon>
        <taxon>Incirrata</taxon>
        <taxon>Octopodidae</taxon>
        <taxon>Octopus</taxon>
    </lineage>
</organism>
<protein>
    <recommendedName>
        <fullName evidence="2">ditrans,polycis-polyprenyl diphosphate synthase [(2E,6E)-farnesyldiphosphate specific]</fullName>
        <ecNumber evidence="2">2.5.1.87</ecNumber>
    </recommendedName>
</protein>
<name>A0A6P7U3C2_9MOLL</name>
<dbReference type="Gene3D" id="3.40.1180.10">
    <property type="entry name" value="Decaprenyl diphosphate synthase-like"/>
    <property type="match status" value="1"/>
</dbReference>
<dbReference type="RefSeq" id="XP_029655386.1">
    <property type="nucleotide sequence ID" value="XM_029799526.1"/>
</dbReference>
<dbReference type="PANTHER" id="PTHR10291">
    <property type="entry name" value="DEHYDRODOLICHYL DIPHOSPHATE SYNTHASE FAMILY MEMBER"/>
    <property type="match status" value="1"/>
</dbReference>
<dbReference type="EC" id="2.5.1.87" evidence="2"/>
<evidence type="ECO:0000313" key="5">
    <source>
        <dbReference type="Proteomes" id="UP000515154"/>
    </source>
</evidence>
<proteinExistence type="inferred from homology"/>
<sequence length="103" mass="11581">VSIRFLGDLSRLPPDIQSLAEIIQQNTKSNCQNILNIAIAYTSRGDMLRATSRVISECSADALNENDMDRMLSTSDILKPDILLRTGGEHRFSDFLLWEVDLL</sequence>
<dbReference type="GO" id="GO:0016094">
    <property type="term" value="P:polyprenol biosynthetic process"/>
    <property type="evidence" value="ECO:0007669"/>
    <property type="project" value="TreeGrafter"/>
</dbReference>
<dbReference type="InterPro" id="IPR001441">
    <property type="entry name" value="UPP_synth-like"/>
</dbReference>
<evidence type="ECO:0000256" key="4">
    <source>
        <dbReference type="ARBA" id="ARBA00047353"/>
    </source>
</evidence>
<dbReference type="SUPFAM" id="SSF64005">
    <property type="entry name" value="Undecaprenyl diphosphate synthase"/>
    <property type="match status" value="1"/>
</dbReference>
<dbReference type="AlphaFoldDB" id="A0A6P7U3C2"/>
<dbReference type="PANTHER" id="PTHR10291:SF43">
    <property type="entry name" value="DEHYDRODOLICHYL DIPHOSPHATE SYNTHASE COMPLEX SUBUNIT DHDDS"/>
    <property type="match status" value="1"/>
</dbReference>
<feature type="non-terminal residue" evidence="6">
    <location>
        <position position="1"/>
    </location>
</feature>
<evidence type="ECO:0000313" key="6">
    <source>
        <dbReference type="RefSeq" id="XP_029655386.1"/>
    </source>
</evidence>
<dbReference type="Pfam" id="PF01255">
    <property type="entry name" value="Prenyltransf"/>
    <property type="match status" value="1"/>
</dbReference>
<evidence type="ECO:0000256" key="2">
    <source>
        <dbReference type="ARBA" id="ARBA00012596"/>
    </source>
</evidence>
<accession>A0A6P7U3C2</accession>
<comment type="catalytic activity">
    <reaction evidence="4">
        <text>n isopentenyl diphosphate + (2E,6E)-farnesyl diphosphate = a di-trans,poly-cis-polyprenyl diphosphate + n diphosphate</text>
        <dbReference type="Rhea" id="RHEA:53008"/>
        <dbReference type="Rhea" id="RHEA-COMP:19494"/>
        <dbReference type="ChEBI" id="CHEBI:33019"/>
        <dbReference type="ChEBI" id="CHEBI:128769"/>
        <dbReference type="ChEBI" id="CHEBI:136960"/>
        <dbReference type="ChEBI" id="CHEBI:175763"/>
        <dbReference type="EC" id="2.5.1.87"/>
    </reaction>
</comment>
<gene>
    <name evidence="6" type="primary">LOC115229108</name>
</gene>
<dbReference type="GO" id="GO:0045547">
    <property type="term" value="F:ditrans,polycis-polyprenyl diphosphate synthase [(2E,6E)-farnesyl diphosphate specific] activity"/>
    <property type="evidence" value="ECO:0007669"/>
    <property type="project" value="UniProtKB-EC"/>
</dbReference>
<keyword evidence="3" id="KW-0808">Transferase</keyword>
<keyword evidence="5" id="KW-1185">Reference proteome</keyword>
<comment type="similarity">
    <text evidence="1">Belongs to the UPP synthase family.</text>
</comment>
<dbReference type="InterPro" id="IPR018520">
    <property type="entry name" value="UPP_synth-like_CS"/>
</dbReference>